<evidence type="ECO:0000256" key="3">
    <source>
        <dbReference type="SAM" id="Phobius"/>
    </source>
</evidence>
<feature type="transmembrane region" description="Helical" evidence="3">
    <location>
        <begin position="204"/>
        <end position="226"/>
    </location>
</feature>
<sequence>MPPRPATTKRQPGVANQRDTRHESGLVGPGKRVQRQRSNGHINGSAKPADSSSSTPPPMPSSPPPATNGNARQLHMGDGKSADVKMGSRPARRPSFGATSESSSSDSFHNHPTISVSQENHRRIDVNATKNPAVHRDLGPLNLALTVLRSCPLYDTIAILIVLLQLPPTVLSIVHLLFATLTFVPASGSTTSGMGFSDIFEGAMGTPSVATIVVIDMIVLLIWLFLWTPIQEIALDLAQTVIALTLGGGTSSREAGIKNVLVCFSLVGASHFARNGDAKQSGIRALISSSSNRILGASPDPDDPLEPIAPTRSKKGGMHMWIQNILAVHILTQGVVRFIRDLYVQGKLREKRETSTSISDPEAGKVSGDSTNDSSTPSTQTVDDSVNFTSGTAGNSKKKRKQNAQVRVRQPLWAALASTKIVMIKEYETSHTAAESAGANAKGIHNLGNAPFNTEADRIWITHVGSDEICFSTSYFPFYTSEECEEKTVDSSGIDKSKPFMVRINKASWRFVEIESNDESGASTSQDKRWRGRIKGLAAASNFECEFLSTVDNSVIFSTSVRTLPLANTDTSGAISPLPQGRPGSPTSTLKSAIATAEEKLTDERNRCKKERKDHKSKLNAIKKEIERLANSMSTSGGNDDRTKQKIQQNNLHMKQAEDALLTLADEIKAIEVIPAEDIANHSSSKSEYYAEKDKHKKFRAEIQEVREAAERDLSSLNSDLTTIQGKKERAQARIAKLNGEHERITDANAKGLDEAQRKERERLNIEQERANIESYYIGHLTTYEAQIADLNASIQSLLAGIAELEQREAYANTSPSASVPNLHAHSPFAPDMMTEGHSSTAYPWNPPVSNPTGPFGAYGPPPMPPPQSFRTRGRSSSMLSNLSSFTQSDDEGPPLNYAQMGKAVWDTYDKDRHGSSGSGSGPGSVSDPKSPVVGISKLAR</sequence>
<feature type="coiled-coil region" evidence="1">
    <location>
        <begin position="700"/>
        <end position="748"/>
    </location>
</feature>
<dbReference type="AlphaFoldDB" id="S3D4T7"/>
<accession>S3D4T7</accession>
<dbReference type="RefSeq" id="XP_008080787.1">
    <property type="nucleotide sequence ID" value="XM_008082596.1"/>
</dbReference>
<dbReference type="OMA" id="NNAFWQP"/>
<dbReference type="STRING" id="1116229.S3D4T7"/>
<feature type="transmembrane region" description="Helical" evidence="3">
    <location>
        <begin position="157"/>
        <end position="184"/>
    </location>
</feature>
<evidence type="ECO:0000256" key="2">
    <source>
        <dbReference type="SAM" id="MobiDB-lite"/>
    </source>
</evidence>
<reference evidence="4 5" key="1">
    <citation type="journal article" date="2013" name="BMC Genomics">
        <title>Genomics-driven discovery of the pneumocandin biosynthetic gene cluster in the fungus Glarea lozoyensis.</title>
        <authorList>
            <person name="Chen L."/>
            <person name="Yue Q."/>
            <person name="Zhang X."/>
            <person name="Xiang M."/>
            <person name="Wang C."/>
            <person name="Li S."/>
            <person name="Che Y."/>
            <person name="Ortiz-Lopez F.J."/>
            <person name="Bills G.F."/>
            <person name="Liu X."/>
            <person name="An Z."/>
        </authorList>
    </citation>
    <scope>NUCLEOTIDE SEQUENCE [LARGE SCALE GENOMIC DNA]</scope>
    <source>
        <strain evidence="5">ATCC 20868 / MF5171</strain>
    </source>
</reference>
<evidence type="ECO:0008006" key="6">
    <source>
        <dbReference type="Google" id="ProtNLM"/>
    </source>
</evidence>
<feature type="compositionally biased region" description="Pro residues" evidence="2">
    <location>
        <begin position="55"/>
        <end position="66"/>
    </location>
</feature>
<evidence type="ECO:0000313" key="4">
    <source>
        <dbReference type="EMBL" id="EPE32775.1"/>
    </source>
</evidence>
<keyword evidence="1" id="KW-0175">Coiled coil</keyword>
<protein>
    <recommendedName>
        <fullName evidence="6">Ubiquitination network signaling protein acrB</fullName>
    </recommendedName>
</protein>
<feature type="compositionally biased region" description="Low complexity" evidence="2">
    <location>
        <begin position="924"/>
        <end position="935"/>
    </location>
</feature>
<feature type="transmembrane region" description="Helical" evidence="3">
    <location>
        <begin position="321"/>
        <end position="339"/>
    </location>
</feature>
<feature type="region of interest" description="Disordered" evidence="2">
    <location>
        <begin position="854"/>
        <end position="941"/>
    </location>
</feature>
<feature type="compositionally biased region" description="Low complexity" evidence="2">
    <location>
        <begin position="876"/>
        <end position="885"/>
    </location>
</feature>
<dbReference type="eggNOG" id="ENOG502QSPS">
    <property type="taxonomic scope" value="Eukaryota"/>
</dbReference>
<dbReference type="EMBL" id="KE145359">
    <property type="protein sequence ID" value="EPE32775.1"/>
    <property type="molecule type" value="Genomic_DNA"/>
</dbReference>
<name>S3D4T7_GLAL2</name>
<feature type="coiled-coil region" evidence="1">
    <location>
        <begin position="594"/>
        <end position="632"/>
    </location>
</feature>
<evidence type="ECO:0000313" key="5">
    <source>
        <dbReference type="Proteomes" id="UP000016922"/>
    </source>
</evidence>
<keyword evidence="3" id="KW-1133">Transmembrane helix</keyword>
<proteinExistence type="predicted"/>
<keyword evidence="3" id="KW-0472">Membrane</keyword>
<feature type="compositionally biased region" description="Polar residues" evidence="2">
    <location>
        <begin position="368"/>
        <end position="395"/>
    </location>
</feature>
<dbReference type="Proteomes" id="UP000016922">
    <property type="component" value="Unassembled WGS sequence"/>
</dbReference>
<gene>
    <name evidence="4" type="ORF">GLAREA_07909</name>
</gene>
<dbReference type="GeneID" id="19466961"/>
<feature type="region of interest" description="Disordered" evidence="2">
    <location>
        <begin position="1"/>
        <end position="123"/>
    </location>
</feature>
<dbReference type="KEGG" id="glz:GLAREA_07909"/>
<dbReference type="HOGENOM" id="CLU_005822_1_0_1"/>
<keyword evidence="3" id="KW-0812">Transmembrane</keyword>
<keyword evidence="5" id="KW-1185">Reference proteome</keyword>
<organism evidence="4 5">
    <name type="scientific">Glarea lozoyensis (strain ATCC 20868 / MF5171)</name>
    <dbReference type="NCBI Taxonomy" id="1116229"/>
    <lineage>
        <taxon>Eukaryota</taxon>
        <taxon>Fungi</taxon>
        <taxon>Dikarya</taxon>
        <taxon>Ascomycota</taxon>
        <taxon>Pezizomycotina</taxon>
        <taxon>Leotiomycetes</taxon>
        <taxon>Helotiales</taxon>
        <taxon>Helotiaceae</taxon>
        <taxon>Glarea</taxon>
    </lineage>
</organism>
<dbReference type="OrthoDB" id="4158994at2759"/>
<feature type="region of interest" description="Disordered" evidence="2">
    <location>
        <begin position="350"/>
        <end position="405"/>
    </location>
</feature>
<feature type="compositionally biased region" description="Low complexity" evidence="2">
    <location>
        <begin position="45"/>
        <end position="54"/>
    </location>
</feature>
<evidence type="ECO:0000256" key="1">
    <source>
        <dbReference type="SAM" id="Coils"/>
    </source>
</evidence>